<name>A0A926NAP4_9BACL</name>
<evidence type="ECO:0000313" key="1">
    <source>
        <dbReference type="EMBL" id="MBD1373042.1"/>
    </source>
</evidence>
<organism evidence="1 2">
    <name type="scientific">Polycladospora coralii</name>
    <dbReference type="NCBI Taxonomy" id="2771432"/>
    <lineage>
        <taxon>Bacteria</taxon>
        <taxon>Bacillati</taxon>
        <taxon>Bacillota</taxon>
        <taxon>Bacilli</taxon>
        <taxon>Bacillales</taxon>
        <taxon>Thermoactinomycetaceae</taxon>
        <taxon>Polycladospora</taxon>
    </lineage>
</organism>
<dbReference type="GO" id="GO:0010124">
    <property type="term" value="P:phenylacetate catabolic process"/>
    <property type="evidence" value="ECO:0007669"/>
    <property type="project" value="InterPro"/>
</dbReference>
<dbReference type="Proteomes" id="UP000661691">
    <property type="component" value="Unassembled WGS sequence"/>
</dbReference>
<dbReference type="Gene3D" id="1.20.1260.10">
    <property type="match status" value="1"/>
</dbReference>
<dbReference type="NCBIfam" id="TIGR02158">
    <property type="entry name" value="PA_CoA_Oxy3"/>
    <property type="match status" value="1"/>
</dbReference>
<dbReference type="SUPFAM" id="SSF47240">
    <property type="entry name" value="Ferritin-like"/>
    <property type="match status" value="1"/>
</dbReference>
<dbReference type="Pfam" id="PF05138">
    <property type="entry name" value="PaaA_PaaC"/>
    <property type="match status" value="1"/>
</dbReference>
<dbReference type="InterPro" id="IPR011882">
    <property type="entry name" value="PaaC"/>
</dbReference>
<dbReference type="InterPro" id="IPR052703">
    <property type="entry name" value="Aromatic_CoA_ox/epox"/>
</dbReference>
<dbReference type="PANTHER" id="PTHR30458:SF0">
    <property type="entry name" value="1,2-PHENYLACETYL-COA EPOXIDASE, SUBUNIT C"/>
    <property type="match status" value="1"/>
</dbReference>
<accession>A0A926NAP4</accession>
<comment type="caution">
    <text evidence="1">The sequence shown here is derived from an EMBL/GenBank/DDBJ whole genome shotgun (WGS) entry which is preliminary data.</text>
</comment>
<proteinExistence type="predicted"/>
<sequence>MADDKLLLGHRDSEWLGCCPDIEGDVAFSSIAQDEVGHATFYYQLLHQLGEDDPDRLAFGRDASKWRNCMLVERENDDWTYSITRHLFFDQFDQIRLQAMCTSSYEPLQHGVKKMIREEYYHLLHMKTWFKQLGRAGGVATQKLQQAIEKLWPDVNGMFSFAGIEEDLLRFELIQLTPTEMRVKWEAEMKALFQQANMSWPGEFPQLKHDGRKGEHSAALKTLLLTMGEVYQSEPSAKW</sequence>
<dbReference type="PANTHER" id="PTHR30458">
    <property type="entry name" value="PHENYLACETIC ACID DEGRADATION PROTEIN PAA"/>
    <property type="match status" value="1"/>
</dbReference>
<dbReference type="InterPro" id="IPR009078">
    <property type="entry name" value="Ferritin-like_SF"/>
</dbReference>
<evidence type="ECO:0000313" key="2">
    <source>
        <dbReference type="Proteomes" id="UP000661691"/>
    </source>
</evidence>
<dbReference type="EMBL" id="JACXAH010000016">
    <property type="protein sequence ID" value="MBD1373042.1"/>
    <property type="molecule type" value="Genomic_DNA"/>
</dbReference>
<protein>
    <submittedName>
        <fullName evidence="1">Phenylacetate-CoA oxygenase subunit PaaC</fullName>
    </submittedName>
</protein>
<keyword evidence="2" id="KW-1185">Reference proteome</keyword>
<dbReference type="AlphaFoldDB" id="A0A926NAP4"/>
<dbReference type="InterPro" id="IPR012347">
    <property type="entry name" value="Ferritin-like"/>
</dbReference>
<reference evidence="1" key="1">
    <citation type="submission" date="2020-09" db="EMBL/GenBank/DDBJ databases">
        <title>A novel bacterium of genus Hazenella, isolated from South China Sea.</title>
        <authorList>
            <person name="Huang H."/>
            <person name="Mo K."/>
            <person name="Hu Y."/>
        </authorList>
    </citation>
    <scope>NUCLEOTIDE SEQUENCE</scope>
    <source>
        <strain evidence="1">IB182357</strain>
    </source>
</reference>
<dbReference type="InterPro" id="IPR007814">
    <property type="entry name" value="PaaA_PaaC"/>
</dbReference>
<gene>
    <name evidence="1" type="primary">paaC</name>
    <name evidence="1" type="ORF">IC620_11815</name>
</gene>
<dbReference type="GO" id="GO:0005829">
    <property type="term" value="C:cytosol"/>
    <property type="evidence" value="ECO:0007669"/>
    <property type="project" value="TreeGrafter"/>
</dbReference>